<sequence length="493" mass="53687">MASLESTEKPVPFWPVMIGIFFGSFLAILGTSSINVAIPILMQDFHTDLNTVQWTLTGFMLATGVIAPITGYLGDRFSTKYLYVAALIGFTLMSGLCAVAWNIHSLIVFRILQGAFSGMVMPATMTIIYQVIPRERQAFAISMWSLSAMLAPALGPSLAGWLIQTFDWTWLFLINLPFGLIAIALAMKLIPYYRLTTPKPFDLFGFLAVILSSSSLLIAFSEAHAWGWGSWQTISLLTFGALTLIAFVLYELRKAGPLLNLRVFAYSRYTYSLILSCIITISLYSGTFLTPVFLQNIQHVSAFDTGLILLIPSLAMAICMPLTGKLYSRVGPMPLILFGILLIGVGTLAMAHLSVDVTHGYIILWMTVRNLGIAFSTMPASNAGMEVIPRELSGHASSVNNWIRQGFGSFSIGLFTSMLASRVAAHSMELGKAGGLNGQQLQQQAFTLSVNDVYLVATVVVLIGLPLALTLGRRRDQKQPEAAPGTGLQQKTS</sequence>
<evidence type="ECO:0000256" key="6">
    <source>
        <dbReference type="ARBA" id="ARBA00022989"/>
    </source>
</evidence>
<evidence type="ECO:0000256" key="3">
    <source>
        <dbReference type="ARBA" id="ARBA00022448"/>
    </source>
</evidence>
<dbReference type="Proteomes" id="UP000076563">
    <property type="component" value="Unassembled WGS sequence"/>
</dbReference>
<evidence type="ECO:0000256" key="1">
    <source>
        <dbReference type="ARBA" id="ARBA00004651"/>
    </source>
</evidence>
<dbReference type="RefSeq" id="WP_063186447.1">
    <property type="nucleotide sequence ID" value="NZ_LQRA01000088.1"/>
</dbReference>
<feature type="transmembrane region" description="Helical" evidence="9">
    <location>
        <begin position="203"/>
        <end position="221"/>
    </location>
</feature>
<feature type="transmembrane region" description="Helical" evidence="9">
    <location>
        <begin position="54"/>
        <end position="74"/>
    </location>
</feature>
<comment type="caution">
    <text evidence="11">The sequence shown here is derived from an EMBL/GenBank/DDBJ whole genome shotgun (WGS) entry which is preliminary data.</text>
</comment>
<evidence type="ECO:0000256" key="4">
    <source>
        <dbReference type="ARBA" id="ARBA00022475"/>
    </source>
</evidence>
<dbReference type="PANTHER" id="PTHR42718:SF9">
    <property type="entry name" value="MAJOR FACILITATOR SUPERFAMILY MULTIDRUG TRANSPORTER MFSC"/>
    <property type="match status" value="1"/>
</dbReference>
<feature type="transmembrane region" description="Helical" evidence="9">
    <location>
        <begin position="453"/>
        <end position="471"/>
    </location>
</feature>
<feature type="transmembrane region" description="Helical" evidence="9">
    <location>
        <begin position="107"/>
        <end position="129"/>
    </location>
</feature>
<dbReference type="InterPro" id="IPR011701">
    <property type="entry name" value="MFS"/>
</dbReference>
<keyword evidence="4" id="KW-1003">Cell membrane</keyword>
<dbReference type="PANTHER" id="PTHR42718">
    <property type="entry name" value="MAJOR FACILITATOR SUPERFAMILY MULTIDRUG TRANSPORTER MFSC"/>
    <property type="match status" value="1"/>
</dbReference>
<keyword evidence="3" id="KW-0813">Transport</keyword>
<dbReference type="Gene3D" id="1.20.1250.20">
    <property type="entry name" value="MFS general substrate transporter like domains"/>
    <property type="match status" value="1"/>
</dbReference>
<dbReference type="Pfam" id="PF07690">
    <property type="entry name" value="MFS_1"/>
    <property type="match status" value="1"/>
</dbReference>
<feature type="transmembrane region" description="Helical" evidence="9">
    <location>
        <begin position="335"/>
        <end position="355"/>
    </location>
</feature>
<reference evidence="12" key="1">
    <citation type="submission" date="2016-01" db="EMBL/GenBank/DDBJ databases">
        <title>Draft genome of Chromobacterium sp. F49.</title>
        <authorList>
            <person name="Hong K.W."/>
        </authorList>
    </citation>
    <scope>NUCLEOTIDE SEQUENCE [LARGE SCALE GENOMIC DNA]</scope>
    <source>
        <strain evidence="12">M63</strain>
    </source>
</reference>
<feature type="transmembrane region" description="Helical" evidence="9">
    <location>
        <begin position="273"/>
        <end position="294"/>
    </location>
</feature>
<dbReference type="eggNOG" id="COG0477">
    <property type="taxonomic scope" value="Bacteria"/>
</dbReference>
<evidence type="ECO:0000313" key="12">
    <source>
        <dbReference type="Proteomes" id="UP000076563"/>
    </source>
</evidence>
<dbReference type="OrthoDB" id="9816041at2"/>
<dbReference type="InterPro" id="IPR004638">
    <property type="entry name" value="EmrB-like"/>
</dbReference>
<evidence type="ECO:0000256" key="7">
    <source>
        <dbReference type="ARBA" id="ARBA00023136"/>
    </source>
</evidence>
<evidence type="ECO:0000256" key="2">
    <source>
        <dbReference type="ARBA" id="ARBA00008537"/>
    </source>
</evidence>
<organism evidence="11 12">
    <name type="scientific">Paenibacillus elgii</name>
    <dbReference type="NCBI Taxonomy" id="189691"/>
    <lineage>
        <taxon>Bacteria</taxon>
        <taxon>Bacillati</taxon>
        <taxon>Bacillota</taxon>
        <taxon>Bacilli</taxon>
        <taxon>Bacillales</taxon>
        <taxon>Paenibacillaceae</taxon>
        <taxon>Paenibacillus</taxon>
    </lineage>
</organism>
<feature type="transmembrane region" description="Helical" evidence="9">
    <location>
        <begin position="141"/>
        <end position="163"/>
    </location>
</feature>
<dbReference type="NCBIfam" id="TIGR00711">
    <property type="entry name" value="efflux_EmrB"/>
    <property type="match status" value="1"/>
</dbReference>
<dbReference type="CDD" id="cd17503">
    <property type="entry name" value="MFS_LmrB_MDR_like"/>
    <property type="match status" value="1"/>
</dbReference>
<comment type="subcellular location">
    <subcellularLocation>
        <location evidence="1">Cell membrane</location>
        <topology evidence="1">Multi-pass membrane protein</topology>
    </subcellularLocation>
</comment>
<feature type="transmembrane region" description="Helical" evidence="9">
    <location>
        <begin position="361"/>
        <end position="381"/>
    </location>
</feature>
<accession>A0A163UPG6</accession>
<feature type="transmembrane region" description="Helical" evidence="9">
    <location>
        <begin position="12"/>
        <end position="42"/>
    </location>
</feature>
<evidence type="ECO:0000256" key="8">
    <source>
        <dbReference type="SAM" id="MobiDB-lite"/>
    </source>
</evidence>
<keyword evidence="7 9" id="KW-0472">Membrane</keyword>
<keyword evidence="6 9" id="KW-1133">Transmembrane helix</keyword>
<evidence type="ECO:0000259" key="10">
    <source>
        <dbReference type="PROSITE" id="PS50850"/>
    </source>
</evidence>
<comment type="similarity">
    <text evidence="2">Belongs to the major facilitator superfamily. EmrB family.</text>
</comment>
<dbReference type="PROSITE" id="PS50850">
    <property type="entry name" value="MFS"/>
    <property type="match status" value="1"/>
</dbReference>
<keyword evidence="5 9" id="KW-0812">Transmembrane</keyword>
<feature type="domain" description="Major facilitator superfamily (MFS) profile" evidence="10">
    <location>
        <begin position="16"/>
        <end position="476"/>
    </location>
</feature>
<proteinExistence type="inferred from homology"/>
<name>A0A163UPG6_9BACL</name>
<dbReference type="AlphaFoldDB" id="A0A163UPG6"/>
<dbReference type="Gene3D" id="1.20.1720.10">
    <property type="entry name" value="Multidrug resistance protein D"/>
    <property type="match status" value="1"/>
</dbReference>
<dbReference type="SUPFAM" id="SSF103473">
    <property type="entry name" value="MFS general substrate transporter"/>
    <property type="match status" value="1"/>
</dbReference>
<evidence type="ECO:0000313" key="11">
    <source>
        <dbReference type="EMBL" id="KZE73637.1"/>
    </source>
</evidence>
<feature type="transmembrane region" description="Helical" evidence="9">
    <location>
        <begin position="306"/>
        <end position="323"/>
    </location>
</feature>
<gene>
    <name evidence="11" type="ORF">AV654_03380</name>
</gene>
<dbReference type="EMBL" id="LQRA01000088">
    <property type="protein sequence ID" value="KZE73637.1"/>
    <property type="molecule type" value="Genomic_DNA"/>
</dbReference>
<dbReference type="InterPro" id="IPR020846">
    <property type="entry name" value="MFS_dom"/>
</dbReference>
<feature type="region of interest" description="Disordered" evidence="8">
    <location>
        <begin position="474"/>
        <end position="493"/>
    </location>
</feature>
<dbReference type="GO" id="GO:0005886">
    <property type="term" value="C:plasma membrane"/>
    <property type="evidence" value="ECO:0007669"/>
    <property type="project" value="UniProtKB-SubCell"/>
</dbReference>
<feature type="transmembrane region" description="Helical" evidence="9">
    <location>
        <begin position="233"/>
        <end position="252"/>
    </location>
</feature>
<feature type="transmembrane region" description="Helical" evidence="9">
    <location>
        <begin position="169"/>
        <end position="191"/>
    </location>
</feature>
<dbReference type="InterPro" id="IPR036259">
    <property type="entry name" value="MFS_trans_sf"/>
</dbReference>
<feature type="transmembrane region" description="Helical" evidence="9">
    <location>
        <begin position="81"/>
        <end position="101"/>
    </location>
</feature>
<protein>
    <submittedName>
        <fullName evidence="11">MFS transporter</fullName>
    </submittedName>
</protein>
<evidence type="ECO:0000256" key="9">
    <source>
        <dbReference type="SAM" id="Phobius"/>
    </source>
</evidence>
<dbReference type="GO" id="GO:0022857">
    <property type="term" value="F:transmembrane transporter activity"/>
    <property type="evidence" value="ECO:0007669"/>
    <property type="project" value="InterPro"/>
</dbReference>
<dbReference type="STRING" id="1007103.GCA_000213315_03284"/>
<feature type="transmembrane region" description="Helical" evidence="9">
    <location>
        <begin position="402"/>
        <end position="420"/>
    </location>
</feature>
<keyword evidence="12" id="KW-1185">Reference proteome</keyword>
<evidence type="ECO:0000256" key="5">
    <source>
        <dbReference type="ARBA" id="ARBA00022692"/>
    </source>
</evidence>